<dbReference type="CDD" id="cd00761">
    <property type="entry name" value="Glyco_tranf_GTA_type"/>
    <property type="match status" value="1"/>
</dbReference>
<dbReference type="AlphaFoldDB" id="A0A542XE64"/>
<dbReference type="GO" id="GO:0016740">
    <property type="term" value="F:transferase activity"/>
    <property type="evidence" value="ECO:0007669"/>
    <property type="project" value="UniProtKB-KW"/>
</dbReference>
<dbReference type="InterPro" id="IPR001173">
    <property type="entry name" value="Glyco_trans_2-like"/>
</dbReference>
<evidence type="ECO:0000313" key="5">
    <source>
        <dbReference type="Proteomes" id="UP000318336"/>
    </source>
</evidence>
<dbReference type="Pfam" id="PF02709">
    <property type="entry name" value="Glyco_transf_7C"/>
    <property type="match status" value="1"/>
</dbReference>
<keyword evidence="5" id="KW-1185">Reference proteome</keyword>
<feature type="domain" description="Glycosyltransferase 2-like" evidence="2">
    <location>
        <begin position="5"/>
        <end position="129"/>
    </location>
</feature>
<keyword evidence="1 4" id="KW-0808">Transferase</keyword>
<protein>
    <submittedName>
        <fullName evidence="4">GT2 family glycosyltransferase</fullName>
    </submittedName>
</protein>
<dbReference type="Proteomes" id="UP000318336">
    <property type="component" value="Unassembled WGS sequence"/>
</dbReference>
<name>A0A542XE64_9MICO</name>
<evidence type="ECO:0000256" key="1">
    <source>
        <dbReference type="ARBA" id="ARBA00022679"/>
    </source>
</evidence>
<gene>
    <name evidence="4" type="ORF">FB554_2224</name>
</gene>
<evidence type="ECO:0000259" key="2">
    <source>
        <dbReference type="Pfam" id="PF00535"/>
    </source>
</evidence>
<dbReference type="PANTHER" id="PTHR43685">
    <property type="entry name" value="GLYCOSYLTRANSFERASE"/>
    <property type="match status" value="1"/>
</dbReference>
<dbReference type="RefSeq" id="WP_142006070.1">
    <property type="nucleotide sequence ID" value="NZ_CAJTBP010000001.1"/>
</dbReference>
<reference evidence="4 5" key="1">
    <citation type="submission" date="2019-06" db="EMBL/GenBank/DDBJ databases">
        <title>Sequencing the genomes of 1000 actinobacteria strains.</title>
        <authorList>
            <person name="Klenk H.-P."/>
        </authorList>
    </citation>
    <scope>NUCLEOTIDE SEQUENCE [LARGE SCALE GENOMIC DNA]</scope>
    <source>
        <strain evidence="4 5">DSM 24617</strain>
    </source>
</reference>
<dbReference type="InterPro" id="IPR050834">
    <property type="entry name" value="Glycosyltransf_2"/>
</dbReference>
<dbReference type="PANTHER" id="PTHR43685:SF3">
    <property type="entry name" value="SLR2126 PROTEIN"/>
    <property type="match status" value="1"/>
</dbReference>
<organism evidence="4 5">
    <name type="scientific">Barrientosiimonas humi</name>
    <dbReference type="NCBI Taxonomy" id="999931"/>
    <lineage>
        <taxon>Bacteria</taxon>
        <taxon>Bacillati</taxon>
        <taxon>Actinomycetota</taxon>
        <taxon>Actinomycetes</taxon>
        <taxon>Micrococcales</taxon>
        <taxon>Dermacoccaceae</taxon>
        <taxon>Barrientosiimonas</taxon>
    </lineage>
</organism>
<dbReference type="InterPro" id="IPR027791">
    <property type="entry name" value="Galactosyl_T_C"/>
</dbReference>
<evidence type="ECO:0000313" key="4">
    <source>
        <dbReference type="EMBL" id="TQL34066.1"/>
    </source>
</evidence>
<sequence length="304" mass="33559">MTRASLVVPSYAGAERLPRLLDALAQQTHDDWEAVVVLDGEVDGSAQILRGRRDLPLRTVVLPTNQGRVAALNAGFRAADGEVLIRCDDDFEPAPHHVSAHVAAHERRECGVIGLPRNIAPDSAYLRTYGLDADERHRVAALSARPAERWRFWGGNTSVTREVFDRVGEFDDRYRGYGWEDVDFGYRVHRLGVPIDVVEATEVRHHMASVDTSTRAQRAFWSGQARRQFEAIHGPDVSAPPGPPTWWSRATDAVASRLDERRVARLGSAVDKALPALPTPVGRKAVALVVESSARAGFDNNEPR</sequence>
<dbReference type="InterPro" id="IPR029044">
    <property type="entry name" value="Nucleotide-diphossugar_trans"/>
</dbReference>
<dbReference type="Gene3D" id="3.90.550.10">
    <property type="entry name" value="Spore Coat Polysaccharide Biosynthesis Protein SpsA, Chain A"/>
    <property type="match status" value="1"/>
</dbReference>
<evidence type="ECO:0000259" key="3">
    <source>
        <dbReference type="Pfam" id="PF02709"/>
    </source>
</evidence>
<dbReference type="SUPFAM" id="SSF53448">
    <property type="entry name" value="Nucleotide-diphospho-sugar transferases"/>
    <property type="match status" value="1"/>
</dbReference>
<comment type="caution">
    <text evidence="4">The sequence shown here is derived from an EMBL/GenBank/DDBJ whole genome shotgun (WGS) entry which is preliminary data.</text>
</comment>
<dbReference type="Pfam" id="PF00535">
    <property type="entry name" value="Glycos_transf_2"/>
    <property type="match status" value="1"/>
</dbReference>
<proteinExistence type="predicted"/>
<feature type="domain" description="Galactosyltransferase C-terminal" evidence="3">
    <location>
        <begin position="140"/>
        <end position="200"/>
    </location>
</feature>
<accession>A0A542XE64</accession>
<dbReference type="EMBL" id="VFOK01000001">
    <property type="protein sequence ID" value="TQL34066.1"/>
    <property type="molecule type" value="Genomic_DNA"/>
</dbReference>
<dbReference type="OrthoDB" id="9802632at2"/>